<dbReference type="Proteomes" id="UP001596150">
    <property type="component" value="Unassembled WGS sequence"/>
</dbReference>
<protein>
    <submittedName>
        <fullName evidence="3">SDR family NAD(P)-dependent oxidoreductase</fullName>
        <ecNumber evidence="3">1.1.1.-</ecNumber>
    </submittedName>
</protein>
<evidence type="ECO:0000256" key="1">
    <source>
        <dbReference type="ARBA" id="ARBA00006484"/>
    </source>
</evidence>
<dbReference type="PANTHER" id="PTHR42760">
    <property type="entry name" value="SHORT-CHAIN DEHYDROGENASES/REDUCTASES FAMILY MEMBER"/>
    <property type="match status" value="1"/>
</dbReference>
<organism evidence="3 4">
    <name type="scientific">Kaistia terrae</name>
    <dbReference type="NCBI Taxonomy" id="537017"/>
    <lineage>
        <taxon>Bacteria</taxon>
        <taxon>Pseudomonadati</taxon>
        <taxon>Pseudomonadota</taxon>
        <taxon>Alphaproteobacteria</taxon>
        <taxon>Hyphomicrobiales</taxon>
        <taxon>Kaistiaceae</taxon>
        <taxon>Kaistia</taxon>
    </lineage>
</organism>
<dbReference type="PRINTS" id="PR00081">
    <property type="entry name" value="GDHRDH"/>
</dbReference>
<name>A0ABW0Q4C2_9HYPH</name>
<dbReference type="Pfam" id="PF13561">
    <property type="entry name" value="adh_short_C2"/>
    <property type="match status" value="1"/>
</dbReference>
<gene>
    <name evidence="3" type="ORF">ACFPP9_23555</name>
</gene>
<dbReference type="PANTHER" id="PTHR42760:SF133">
    <property type="entry name" value="3-OXOACYL-[ACYL-CARRIER-PROTEIN] REDUCTASE"/>
    <property type="match status" value="1"/>
</dbReference>
<dbReference type="InterPro" id="IPR020904">
    <property type="entry name" value="Sc_DH/Rdtase_CS"/>
</dbReference>
<comment type="similarity">
    <text evidence="1">Belongs to the short-chain dehydrogenases/reductases (SDR) family.</text>
</comment>
<dbReference type="RefSeq" id="WP_266344466.1">
    <property type="nucleotide sequence ID" value="NZ_JAPKNH010000005.1"/>
</dbReference>
<dbReference type="EC" id="1.1.1.-" evidence="3"/>
<comment type="caution">
    <text evidence="3">The sequence shown here is derived from an EMBL/GenBank/DDBJ whole genome shotgun (WGS) entry which is preliminary data.</text>
</comment>
<dbReference type="PROSITE" id="PS00061">
    <property type="entry name" value="ADH_SHORT"/>
    <property type="match status" value="1"/>
</dbReference>
<reference evidence="4" key="1">
    <citation type="journal article" date="2019" name="Int. J. Syst. Evol. Microbiol.">
        <title>The Global Catalogue of Microorganisms (GCM) 10K type strain sequencing project: providing services to taxonomists for standard genome sequencing and annotation.</title>
        <authorList>
            <consortium name="The Broad Institute Genomics Platform"/>
            <consortium name="The Broad Institute Genome Sequencing Center for Infectious Disease"/>
            <person name="Wu L."/>
            <person name="Ma J."/>
        </authorList>
    </citation>
    <scope>NUCLEOTIDE SEQUENCE [LARGE SCALE GENOMIC DNA]</scope>
    <source>
        <strain evidence="4">KACC 12633</strain>
    </source>
</reference>
<evidence type="ECO:0000313" key="3">
    <source>
        <dbReference type="EMBL" id="MFC5518772.1"/>
    </source>
</evidence>
<evidence type="ECO:0000256" key="2">
    <source>
        <dbReference type="ARBA" id="ARBA00023002"/>
    </source>
</evidence>
<dbReference type="InterPro" id="IPR036291">
    <property type="entry name" value="NAD(P)-bd_dom_sf"/>
</dbReference>
<dbReference type="EMBL" id="JBHSML010000014">
    <property type="protein sequence ID" value="MFC5518772.1"/>
    <property type="molecule type" value="Genomic_DNA"/>
</dbReference>
<dbReference type="SUPFAM" id="SSF51735">
    <property type="entry name" value="NAD(P)-binding Rossmann-fold domains"/>
    <property type="match status" value="1"/>
</dbReference>
<proteinExistence type="inferred from homology"/>
<dbReference type="CDD" id="cd05233">
    <property type="entry name" value="SDR_c"/>
    <property type="match status" value="1"/>
</dbReference>
<keyword evidence="4" id="KW-1185">Reference proteome</keyword>
<keyword evidence="2 3" id="KW-0560">Oxidoreductase</keyword>
<dbReference type="PRINTS" id="PR00080">
    <property type="entry name" value="SDRFAMILY"/>
</dbReference>
<sequence length="273" mass="28506">MIPDAQSLGRVRFDFSGRVVLVTGVASSTGIGRAILRGFAAAGATLAGTDIDADGLRALEAEFPDGLFARVDSRNASEIHDFVAAVCARFGGVDILVNNAGVAPFAPILDLSEADWDRTFDTNVRGYFLFAQAFGRQRVQRRTGGAIVNVASISVHVSGENKVHYCASKAAVGSLTKGLALEFSRHGIRVNSVEPGTIDTRIVADQPGIQRLVEAARDNPHLPINRLGQGDDLVGATLFLCSDAASYITGSAILVDGGDLAGSLSAAPQGNEI</sequence>
<accession>A0ABW0Q4C2</accession>
<evidence type="ECO:0000313" key="4">
    <source>
        <dbReference type="Proteomes" id="UP001596150"/>
    </source>
</evidence>
<dbReference type="Gene3D" id="3.40.50.720">
    <property type="entry name" value="NAD(P)-binding Rossmann-like Domain"/>
    <property type="match status" value="1"/>
</dbReference>
<dbReference type="InterPro" id="IPR002347">
    <property type="entry name" value="SDR_fam"/>
</dbReference>
<dbReference type="GO" id="GO:0016491">
    <property type="term" value="F:oxidoreductase activity"/>
    <property type="evidence" value="ECO:0007669"/>
    <property type="project" value="UniProtKB-KW"/>
</dbReference>